<evidence type="ECO:0000256" key="3">
    <source>
        <dbReference type="ARBA" id="ARBA00022989"/>
    </source>
</evidence>
<evidence type="ECO:0000313" key="7">
    <source>
        <dbReference type="Proteomes" id="UP000070404"/>
    </source>
</evidence>
<accession>A0A133VLS3</accession>
<keyword evidence="3 5" id="KW-1133">Transmembrane helix</keyword>
<dbReference type="PROSITE" id="PS00668">
    <property type="entry name" value="COMPLEX1_ND1_2"/>
    <property type="match status" value="1"/>
</dbReference>
<dbReference type="InterPro" id="IPR052561">
    <property type="entry name" value="ComplexI_Subunit1"/>
</dbReference>
<feature type="transmembrane region" description="Helical" evidence="5">
    <location>
        <begin position="192"/>
        <end position="210"/>
    </location>
</feature>
<reference evidence="6 7" key="1">
    <citation type="journal article" date="2016" name="Sci. Rep.">
        <title>Metabolic traits of an uncultured archaeal lineage -MSBL1- from brine pools of the Red Sea.</title>
        <authorList>
            <person name="Mwirichia R."/>
            <person name="Alam I."/>
            <person name="Rashid M."/>
            <person name="Vinu M."/>
            <person name="Ba-Alawi W."/>
            <person name="Anthony Kamau A."/>
            <person name="Kamanda Ngugi D."/>
            <person name="Goker M."/>
            <person name="Klenk H.P."/>
            <person name="Bajic V."/>
            <person name="Stingl U."/>
        </authorList>
    </citation>
    <scope>NUCLEOTIDE SEQUENCE [LARGE SCALE GENOMIC DNA]</scope>
    <source>
        <strain evidence="6">SCGC-AAA382C18</strain>
    </source>
</reference>
<name>A0A133VLS3_9EURY</name>
<dbReference type="PANTHER" id="PTHR43359">
    <property type="entry name" value="FORMATE HYDROGENLYASE SUBUNIT 4"/>
    <property type="match status" value="1"/>
</dbReference>
<keyword evidence="7" id="KW-1185">Reference proteome</keyword>
<feature type="transmembrane region" description="Helical" evidence="5">
    <location>
        <begin position="250"/>
        <end position="271"/>
    </location>
</feature>
<protein>
    <recommendedName>
        <fullName evidence="8">NADH dehydrogenase</fullName>
    </recommendedName>
</protein>
<evidence type="ECO:0000313" key="6">
    <source>
        <dbReference type="EMBL" id="KXB07415.1"/>
    </source>
</evidence>
<dbReference type="Proteomes" id="UP000070404">
    <property type="component" value="Unassembled WGS sequence"/>
</dbReference>
<dbReference type="Pfam" id="PF00146">
    <property type="entry name" value="NADHdh"/>
    <property type="match status" value="1"/>
</dbReference>
<evidence type="ECO:0000256" key="4">
    <source>
        <dbReference type="ARBA" id="ARBA00023136"/>
    </source>
</evidence>
<keyword evidence="4 5" id="KW-0472">Membrane</keyword>
<dbReference type="GO" id="GO:0005886">
    <property type="term" value="C:plasma membrane"/>
    <property type="evidence" value="ECO:0007669"/>
    <property type="project" value="TreeGrafter"/>
</dbReference>
<feature type="transmembrane region" description="Helical" evidence="5">
    <location>
        <begin position="107"/>
        <end position="128"/>
    </location>
</feature>
<evidence type="ECO:0000256" key="2">
    <source>
        <dbReference type="ARBA" id="ARBA00022692"/>
    </source>
</evidence>
<dbReference type="PANTHER" id="PTHR43359:SF1">
    <property type="entry name" value="FORMATE HYDROGENLYASE SUBUNIT 4-RELATED"/>
    <property type="match status" value="1"/>
</dbReference>
<evidence type="ECO:0000256" key="5">
    <source>
        <dbReference type="SAM" id="Phobius"/>
    </source>
</evidence>
<feature type="transmembrane region" description="Helical" evidence="5">
    <location>
        <begin position="140"/>
        <end position="162"/>
    </location>
</feature>
<sequence>MEITAILWDIFYFAVFPGIIFSFIVGQFYEGLDRKIAAHLQHRIGPPVWQPFLDVGKLFTKEDITPANAQSGLFNFSPYLGFGAIIAVMLMIPVYAASAAFSASADLIVIIYLLNIPAVAIMLAGVSSSTPFGAVGTERYIVQLFAFEFPFIIAALTVAVYVGDFSGGGWVLSLKNIVGAQQGLFGFAENGWLLWKLPLAAVAMLLVAPAKLLKTPFDIPEAETEIVYGPLTEYSGPKLALFKVMENIKLVAVAGFITALFLGGPTTHILFGYSIPAIVDFLLKTVSILILITVIRSVTARLRIHQAVKFYWTFVAILAIINLGYVMVF</sequence>
<dbReference type="InterPro" id="IPR001694">
    <property type="entry name" value="NADH_UbQ_OxRdtase_su1/FPO"/>
</dbReference>
<feature type="transmembrane region" description="Helical" evidence="5">
    <location>
        <begin position="277"/>
        <end position="298"/>
    </location>
</feature>
<evidence type="ECO:0000256" key="1">
    <source>
        <dbReference type="ARBA" id="ARBA00004141"/>
    </source>
</evidence>
<dbReference type="AlphaFoldDB" id="A0A133VLS3"/>
<comment type="subcellular location">
    <subcellularLocation>
        <location evidence="1">Membrane</location>
        <topology evidence="1">Multi-pass membrane protein</topology>
    </subcellularLocation>
</comment>
<keyword evidence="2 5" id="KW-0812">Transmembrane</keyword>
<evidence type="ECO:0008006" key="8">
    <source>
        <dbReference type="Google" id="ProtNLM"/>
    </source>
</evidence>
<feature type="transmembrane region" description="Helical" evidence="5">
    <location>
        <begin position="6"/>
        <end position="25"/>
    </location>
</feature>
<feature type="transmembrane region" description="Helical" evidence="5">
    <location>
        <begin position="310"/>
        <end position="328"/>
    </location>
</feature>
<feature type="transmembrane region" description="Helical" evidence="5">
    <location>
        <begin position="79"/>
        <end position="101"/>
    </location>
</feature>
<dbReference type="EMBL" id="LHYF01000002">
    <property type="protein sequence ID" value="KXB07415.1"/>
    <property type="molecule type" value="Genomic_DNA"/>
</dbReference>
<dbReference type="InterPro" id="IPR018086">
    <property type="entry name" value="NADH_UbQ_OxRdtase_su1_CS"/>
</dbReference>
<proteinExistence type="predicted"/>
<gene>
    <name evidence="6" type="ORF">AKJ52_00250</name>
</gene>
<organism evidence="6 7">
    <name type="scientific">candidate division MSBL1 archaeon SCGC-AAA382C18</name>
    <dbReference type="NCBI Taxonomy" id="1698281"/>
    <lineage>
        <taxon>Archaea</taxon>
        <taxon>Methanobacteriati</taxon>
        <taxon>Methanobacteriota</taxon>
        <taxon>candidate division MSBL1</taxon>
    </lineage>
</organism>
<comment type="caution">
    <text evidence="6">The sequence shown here is derived from an EMBL/GenBank/DDBJ whole genome shotgun (WGS) entry which is preliminary data.</text>
</comment>